<gene>
    <name evidence="4" type="ORF">MICH65_0545</name>
</gene>
<dbReference type="SUPFAM" id="SSF53756">
    <property type="entry name" value="UDP-Glycosyltransferase/glycogen phosphorylase"/>
    <property type="match status" value="1"/>
</dbReference>
<feature type="domain" description="Glycosyl transferase family 1" evidence="2">
    <location>
        <begin position="195"/>
        <end position="343"/>
    </location>
</feature>
<name>A0A857N628_9BACT</name>
<dbReference type="GO" id="GO:0009103">
    <property type="term" value="P:lipopolysaccharide biosynthetic process"/>
    <property type="evidence" value="ECO:0007669"/>
    <property type="project" value="TreeGrafter"/>
</dbReference>
<dbReference type="Pfam" id="PF13439">
    <property type="entry name" value="Glyco_transf_4"/>
    <property type="match status" value="1"/>
</dbReference>
<reference evidence="5" key="1">
    <citation type="journal article" date="2020" name="Microorganisms">
        <title>Complete Genome of a Member of a New Bacterial Lineage in the Microgenomates Group Reveals an Unusual Nucleotide Composition Disparity Between Two Strands of DNA and Limited Metabolic Potential.</title>
        <authorList>
            <person name="Kadnikov V.V."/>
            <person name="Mardanov A.V."/>
            <person name="Beletsky A.V."/>
            <person name="Karnachuk O.V."/>
            <person name="Ravin N.V."/>
        </authorList>
    </citation>
    <scope>NUCLEOTIDE SEQUENCE [LARGE SCALE GENOMIC DNA]</scope>
</reference>
<dbReference type="PANTHER" id="PTHR46401:SF2">
    <property type="entry name" value="GLYCOSYLTRANSFERASE WBBK-RELATED"/>
    <property type="match status" value="1"/>
</dbReference>
<protein>
    <submittedName>
        <fullName evidence="4">Glycosyltransferase, MSMEG_0565 family</fullName>
    </submittedName>
</protein>
<proteinExistence type="predicted"/>
<accession>A0A857N628</accession>
<evidence type="ECO:0000259" key="2">
    <source>
        <dbReference type="Pfam" id="PF00534"/>
    </source>
</evidence>
<dbReference type="EMBL" id="CP047901">
    <property type="protein sequence ID" value="QHO63526.1"/>
    <property type="molecule type" value="Genomic_DNA"/>
</dbReference>
<feature type="domain" description="Glycosyltransferase subfamily 4-like N-terminal" evidence="3">
    <location>
        <begin position="16"/>
        <end position="176"/>
    </location>
</feature>
<keyword evidence="1 4" id="KW-0808">Transferase</keyword>
<evidence type="ECO:0000256" key="1">
    <source>
        <dbReference type="ARBA" id="ARBA00022679"/>
    </source>
</evidence>
<dbReference type="RefSeq" id="WP_161931904.1">
    <property type="nucleotide sequence ID" value="NZ_CP047901.1"/>
</dbReference>
<dbReference type="KEGG" id="caqa:MICH65_0545"/>
<keyword evidence="5" id="KW-1185">Reference proteome</keyword>
<dbReference type="GO" id="GO:0016757">
    <property type="term" value="F:glycosyltransferase activity"/>
    <property type="evidence" value="ECO:0007669"/>
    <property type="project" value="InterPro"/>
</dbReference>
<evidence type="ECO:0000259" key="3">
    <source>
        <dbReference type="Pfam" id="PF13439"/>
    </source>
</evidence>
<dbReference type="Pfam" id="PF00534">
    <property type="entry name" value="Glycos_transf_1"/>
    <property type="match status" value="1"/>
</dbReference>
<sequence>MKIGIDARLYGPKHTGIGRYVQELVSQLIPLSPKDQFIIFGDPKLLSDLESFSNVTIVPLKTPIYSLAEQLINPFIFYSHHLDLLHVPHFNAPLLYFKKTIITIHDLIKHLSTGPDTTTLPSWQYRIKHLAYRFLISRNLKTSTAIITPSHYWKNYLITQLKVPSAKIFVTYEAVNAGLKPVDTPDKTLLKKYSLKKPYIIYTGNLYPHKNVNLLINAVNSFNANHSLNLKLGIIAGRSAFHKRVTKSDAIVPLGYVPDQDLPHIYAQALALVQPSLIEGFGLTGLEAMKLKTPVVSSNATCLPEVYGQAALYFDPYDQQDLEEKISWIVKEHDLRQRLVDRGLSHVTQFSWTKTARQTLKAYKYAFK</sequence>
<evidence type="ECO:0000313" key="5">
    <source>
        <dbReference type="Proteomes" id="UP000463983"/>
    </source>
</evidence>
<dbReference type="InterPro" id="IPR001296">
    <property type="entry name" value="Glyco_trans_1"/>
</dbReference>
<dbReference type="AlphaFoldDB" id="A0A857N628"/>
<dbReference type="InterPro" id="IPR028098">
    <property type="entry name" value="Glyco_trans_4-like_N"/>
</dbReference>
<dbReference type="CDD" id="cd03809">
    <property type="entry name" value="GT4_MtfB-like"/>
    <property type="match status" value="1"/>
</dbReference>
<organism evidence="4 5">
    <name type="scientific">Candidatus Chazhemtobacterium aquaticus</name>
    <dbReference type="NCBI Taxonomy" id="2715735"/>
    <lineage>
        <taxon>Bacteria</taxon>
        <taxon>Candidatus Chazhemtobacteraceae</taxon>
        <taxon>Candidatus Chazhemtobacterium</taxon>
    </lineage>
</organism>
<evidence type="ECO:0000313" key="4">
    <source>
        <dbReference type="EMBL" id="QHO63526.1"/>
    </source>
</evidence>
<dbReference type="Proteomes" id="UP000463983">
    <property type="component" value="Chromosome"/>
</dbReference>
<dbReference type="Gene3D" id="3.40.50.2000">
    <property type="entry name" value="Glycogen Phosphorylase B"/>
    <property type="match status" value="2"/>
</dbReference>
<dbReference type="PANTHER" id="PTHR46401">
    <property type="entry name" value="GLYCOSYLTRANSFERASE WBBK-RELATED"/>
    <property type="match status" value="1"/>
</dbReference>